<reference evidence="3" key="1">
    <citation type="journal article" date="2019" name="Int. J. Syst. Evol. Microbiol.">
        <title>The Global Catalogue of Microorganisms (GCM) 10K type strain sequencing project: providing services to taxonomists for standard genome sequencing and annotation.</title>
        <authorList>
            <consortium name="The Broad Institute Genomics Platform"/>
            <consortium name="The Broad Institute Genome Sequencing Center for Infectious Disease"/>
            <person name="Wu L."/>
            <person name="Ma J."/>
        </authorList>
    </citation>
    <scope>NUCLEOTIDE SEQUENCE [LARGE SCALE GENOMIC DNA]</scope>
    <source>
        <strain evidence="3">IBRC-M 10703</strain>
    </source>
</reference>
<accession>A0ABV8GXP0</accession>
<feature type="transmembrane region" description="Helical" evidence="1">
    <location>
        <begin position="64"/>
        <end position="81"/>
    </location>
</feature>
<organism evidence="2 3">
    <name type="scientific">Oceanobacillus longus</name>
    <dbReference type="NCBI Taxonomy" id="930120"/>
    <lineage>
        <taxon>Bacteria</taxon>
        <taxon>Bacillati</taxon>
        <taxon>Bacillota</taxon>
        <taxon>Bacilli</taxon>
        <taxon>Bacillales</taxon>
        <taxon>Bacillaceae</taxon>
        <taxon>Oceanobacillus</taxon>
    </lineage>
</organism>
<name>A0ABV8GXP0_9BACI</name>
<evidence type="ECO:0000313" key="2">
    <source>
        <dbReference type="EMBL" id="MFC4024622.1"/>
    </source>
</evidence>
<keyword evidence="1" id="KW-1133">Transmembrane helix</keyword>
<keyword evidence="3" id="KW-1185">Reference proteome</keyword>
<gene>
    <name evidence="2" type="ORF">ACFOUV_12530</name>
</gene>
<comment type="caution">
    <text evidence="2">The sequence shown here is derived from an EMBL/GenBank/DDBJ whole genome shotgun (WGS) entry which is preliminary data.</text>
</comment>
<keyword evidence="1" id="KW-0812">Transmembrane</keyword>
<dbReference type="Proteomes" id="UP001595772">
    <property type="component" value="Unassembled WGS sequence"/>
</dbReference>
<feature type="transmembrane region" description="Helical" evidence="1">
    <location>
        <begin position="32"/>
        <end position="52"/>
    </location>
</feature>
<dbReference type="RefSeq" id="WP_379497110.1">
    <property type="nucleotide sequence ID" value="NZ_JBHSAO010000008.1"/>
</dbReference>
<sequence length="131" mass="15525">MKEIVIILAEIVNQIHDILVDTFGLTMSDKELHFWVIGVIGMATFFVVYFFFKLLENMRWSTTIFSFIYTFTIMIVIVFTIELQQAITNRGNMEFADAVMGLWGFIVMFFIYAVIALIIYLFVKFYKNRRR</sequence>
<dbReference type="EMBL" id="JBHSAO010000008">
    <property type="protein sequence ID" value="MFC4024622.1"/>
    <property type="molecule type" value="Genomic_DNA"/>
</dbReference>
<feature type="transmembrane region" description="Helical" evidence="1">
    <location>
        <begin position="101"/>
        <end position="123"/>
    </location>
</feature>
<proteinExistence type="predicted"/>
<keyword evidence="1" id="KW-0472">Membrane</keyword>
<evidence type="ECO:0000256" key="1">
    <source>
        <dbReference type="SAM" id="Phobius"/>
    </source>
</evidence>
<protein>
    <submittedName>
        <fullName evidence="2">Uncharacterized protein</fullName>
    </submittedName>
</protein>
<evidence type="ECO:0000313" key="3">
    <source>
        <dbReference type="Proteomes" id="UP001595772"/>
    </source>
</evidence>